<evidence type="ECO:0000313" key="2">
    <source>
        <dbReference type="EMBL" id="MBB6111799.1"/>
    </source>
</evidence>
<sequence>MSKYLNKERIGIILLLIVIITNLIVAIRFYNLDSMRLNDFFLGQGQNNELFNPNIRY</sequence>
<keyword evidence="1" id="KW-0472">Membrane</keyword>
<keyword evidence="1" id="KW-1133">Transmembrane helix</keyword>
<keyword evidence="3" id="KW-1185">Reference proteome</keyword>
<evidence type="ECO:0000256" key="1">
    <source>
        <dbReference type="SAM" id="Phobius"/>
    </source>
</evidence>
<protein>
    <submittedName>
        <fullName evidence="2">Uncharacterized protein</fullName>
    </submittedName>
</protein>
<accession>A0ABR6PPU5</accession>
<gene>
    <name evidence="2" type="ORF">HDF23_004571</name>
</gene>
<evidence type="ECO:0000313" key="3">
    <source>
        <dbReference type="Proteomes" id="UP000541583"/>
    </source>
</evidence>
<dbReference type="Proteomes" id="UP000541583">
    <property type="component" value="Unassembled WGS sequence"/>
</dbReference>
<comment type="caution">
    <text evidence="2">The sequence shown here is derived from an EMBL/GenBank/DDBJ whole genome shotgun (WGS) entry which is preliminary data.</text>
</comment>
<feature type="transmembrane region" description="Helical" evidence="1">
    <location>
        <begin position="12"/>
        <end position="30"/>
    </location>
</feature>
<reference evidence="2 3" key="1">
    <citation type="submission" date="2020-08" db="EMBL/GenBank/DDBJ databases">
        <title>Genomic Encyclopedia of Type Strains, Phase IV (KMG-V): Genome sequencing to study the core and pangenomes of soil and plant-associated prokaryotes.</title>
        <authorList>
            <person name="Whitman W."/>
        </authorList>
    </citation>
    <scope>NUCLEOTIDE SEQUENCE [LARGE SCALE GENOMIC DNA]</scope>
    <source>
        <strain evidence="2 3">ANJLi2</strain>
    </source>
</reference>
<name>A0ABR6PPU5_9SPHI</name>
<dbReference type="EMBL" id="JACHCB010000014">
    <property type="protein sequence ID" value="MBB6111799.1"/>
    <property type="molecule type" value="Genomic_DNA"/>
</dbReference>
<organism evidence="2 3">
    <name type="scientific">Mucilaginibacter lappiensis</name>
    <dbReference type="NCBI Taxonomy" id="354630"/>
    <lineage>
        <taxon>Bacteria</taxon>
        <taxon>Pseudomonadati</taxon>
        <taxon>Bacteroidota</taxon>
        <taxon>Sphingobacteriia</taxon>
        <taxon>Sphingobacteriales</taxon>
        <taxon>Sphingobacteriaceae</taxon>
        <taxon>Mucilaginibacter</taxon>
    </lineage>
</organism>
<proteinExistence type="predicted"/>
<keyword evidence="1" id="KW-0812">Transmembrane</keyword>